<dbReference type="InterPro" id="IPR036518">
    <property type="entry name" value="CobE/GbiG_C_sf"/>
</dbReference>
<dbReference type="InterPro" id="IPR038029">
    <property type="entry name" value="GbiG_N_sf"/>
</dbReference>
<dbReference type="Proteomes" id="UP001228504">
    <property type="component" value="Unassembled WGS sequence"/>
</dbReference>
<feature type="domain" description="CobE/GbiG C-terminal" evidence="1">
    <location>
        <begin position="204"/>
        <end position="319"/>
    </location>
</feature>
<dbReference type="Gene3D" id="3.30.420.180">
    <property type="entry name" value="CobE/GbiG C-terminal domain"/>
    <property type="match status" value="1"/>
</dbReference>
<dbReference type="Pfam" id="PF11760">
    <property type="entry name" value="CbiG_N"/>
    <property type="match status" value="1"/>
</dbReference>
<dbReference type="Pfam" id="PF11761">
    <property type="entry name" value="CbiG_mid"/>
    <property type="match status" value="1"/>
</dbReference>
<accession>A0ABT9UVQ1</accession>
<keyword evidence="4" id="KW-0378">Hydrolase</keyword>
<dbReference type="Pfam" id="PF01890">
    <property type="entry name" value="CbiG_C"/>
    <property type="match status" value="1"/>
</dbReference>
<dbReference type="GO" id="GO:0043779">
    <property type="term" value="F:cobalt-precorrin-5A acetaldehyde-lyase activity"/>
    <property type="evidence" value="ECO:0007669"/>
    <property type="project" value="UniProtKB-EC"/>
</dbReference>
<organism evidence="4 5">
    <name type="scientific">Eubacterium multiforme</name>
    <dbReference type="NCBI Taxonomy" id="83339"/>
    <lineage>
        <taxon>Bacteria</taxon>
        <taxon>Bacillati</taxon>
        <taxon>Bacillota</taxon>
        <taxon>Clostridia</taxon>
        <taxon>Eubacteriales</taxon>
        <taxon>Eubacteriaceae</taxon>
        <taxon>Eubacterium</taxon>
    </lineage>
</organism>
<comment type="caution">
    <text evidence="4">The sequence shown here is derived from an EMBL/GenBank/DDBJ whole genome shotgun (WGS) entry which is preliminary data.</text>
</comment>
<reference evidence="4 5" key="1">
    <citation type="submission" date="2023-07" db="EMBL/GenBank/DDBJ databases">
        <title>Genomic Encyclopedia of Type Strains, Phase IV (KMG-IV): sequencing the most valuable type-strain genomes for metagenomic binning, comparative biology and taxonomic classification.</title>
        <authorList>
            <person name="Goeker M."/>
        </authorList>
    </citation>
    <scope>NUCLEOTIDE SEQUENCE [LARGE SCALE GENOMIC DNA]</scope>
    <source>
        <strain evidence="4 5">DSM 20694</strain>
    </source>
</reference>
<protein>
    <submittedName>
        <fullName evidence="4">Cobalt-precorrin 5A hydrolase</fullName>
        <ecNumber evidence="4">3.7.1.12</ecNumber>
    </submittedName>
</protein>
<dbReference type="SUPFAM" id="SSF159664">
    <property type="entry name" value="CobE/GbiG C-terminal domain-like"/>
    <property type="match status" value="1"/>
</dbReference>
<feature type="domain" description="Cobalamin biosynthesis central region" evidence="3">
    <location>
        <begin position="125"/>
        <end position="197"/>
    </location>
</feature>
<evidence type="ECO:0000259" key="2">
    <source>
        <dbReference type="Pfam" id="PF11760"/>
    </source>
</evidence>
<name>A0ABT9UVQ1_9FIRM</name>
<dbReference type="NCBIfam" id="NF004466">
    <property type="entry name" value="PRK05788.1-4"/>
    <property type="match status" value="1"/>
</dbReference>
<sequence length="329" mass="36751">MIGVISVTEKGNKIAEKINEKLNGKVFFKSRENLDLKNVTKDFMENLEGIIFISSTGIAIRLTAPYLKGKSKDPAIVVVDVNNNFTISLLSGHLGGANELTLKVSSILNNTPVITTATDGMNLEAPDMIAKNNNLIIDNLNVCKNIASLLVNGNKVYFKDDKELIKLPKGYIKTREVKNNTLWITNKLDNKNEDNILRLLRKDVILGIGCRKDTDSNKLKKFVLKTLKENNYDERAVKIIGSIDVKKNEQAIIDLAKYFNCEFKTFNKDEINSVDCNYEESDFVFKTVGVKGVCQPTVHLLGGEVTLKKIKYEGMTLSIGEEIVNKKGE</sequence>
<evidence type="ECO:0000259" key="1">
    <source>
        <dbReference type="Pfam" id="PF01890"/>
    </source>
</evidence>
<evidence type="ECO:0000313" key="5">
    <source>
        <dbReference type="Proteomes" id="UP001228504"/>
    </source>
</evidence>
<dbReference type="InterPro" id="IPR052553">
    <property type="entry name" value="CbiG_hydrolase"/>
</dbReference>
<evidence type="ECO:0000313" key="4">
    <source>
        <dbReference type="EMBL" id="MDQ0150388.1"/>
    </source>
</evidence>
<gene>
    <name evidence="4" type="ORF">J2S18_002335</name>
</gene>
<dbReference type="EC" id="3.7.1.12" evidence="4"/>
<dbReference type="InterPro" id="IPR002750">
    <property type="entry name" value="CobE/GbiG_C"/>
</dbReference>
<feature type="domain" description="Cobalamin synthesis G N-terminal" evidence="2">
    <location>
        <begin position="39"/>
        <end position="119"/>
    </location>
</feature>
<dbReference type="SUPFAM" id="SSF159672">
    <property type="entry name" value="CbiG N-terminal domain-like"/>
    <property type="match status" value="1"/>
</dbReference>
<evidence type="ECO:0000259" key="3">
    <source>
        <dbReference type="Pfam" id="PF11761"/>
    </source>
</evidence>
<proteinExistence type="predicted"/>
<dbReference type="PANTHER" id="PTHR37477:SF1">
    <property type="entry name" value="COBALT-PRECORRIN-5A HYDROLASE"/>
    <property type="match status" value="1"/>
</dbReference>
<dbReference type="Gene3D" id="3.40.50.11220">
    <property type="match status" value="1"/>
</dbReference>
<dbReference type="PANTHER" id="PTHR37477">
    <property type="entry name" value="COBALT-PRECORRIN-5A HYDROLASE"/>
    <property type="match status" value="1"/>
</dbReference>
<dbReference type="InterPro" id="IPR021744">
    <property type="entry name" value="CbiG_N"/>
</dbReference>
<keyword evidence="5" id="KW-1185">Reference proteome</keyword>
<dbReference type="InterPro" id="IPR021745">
    <property type="entry name" value="CbiG_mid"/>
</dbReference>
<dbReference type="EMBL" id="JAUSUF010000009">
    <property type="protein sequence ID" value="MDQ0150388.1"/>
    <property type="molecule type" value="Genomic_DNA"/>
</dbReference>
<dbReference type="RefSeq" id="WP_307487046.1">
    <property type="nucleotide sequence ID" value="NZ_JAUSUF010000009.1"/>
</dbReference>